<dbReference type="AlphaFoldDB" id="X1C2E7"/>
<feature type="transmembrane region" description="Helical" evidence="1">
    <location>
        <begin position="12"/>
        <end position="28"/>
    </location>
</feature>
<feature type="transmembrane region" description="Helical" evidence="1">
    <location>
        <begin position="114"/>
        <end position="133"/>
    </location>
</feature>
<keyword evidence="1" id="KW-0472">Membrane</keyword>
<feature type="transmembrane region" description="Helical" evidence="1">
    <location>
        <begin position="266"/>
        <end position="289"/>
    </location>
</feature>
<evidence type="ECO:0000256" key="1">
    <source>
        <dbReference type="SAM" id="Phobius"/>
    </source>
</evidence>
<dbReference type="Pfam" id="PF07786">
    <property type="entry name" value="HGSNAT_cat"/>
    <property type="match status" value="1"/>
</dbReference>
<feature type="transmembrane region" description="Helical" evidence="1">
    <location>
        <begin position="85"/>
        <end position="108"/>
    </location>
</feature>
<feature type="transmembrane region" description="Helical" evidence="1">
    <location>
        <begin position="184"/>
        <end position="205"/>
    </location>
</feature>
<keyword evidence="1" id="KW-0812">Transmembrane</keyword>
<accession>X1C2E7</accession>
<evidence type="ECO:0000259" key="2">
    <source>
        <dbReference type="Pfam" id="PF07786"/>
    </source>
</evidence>
<comment type="caution">
    <text evidence="3">The sequence shown here is derived from an EMBL/GenBank/DDBJ whole genome shotgun (WGS) entry which is preliminary data.</text>
</comment>
<dbReference type="InterPro" id="IPR012429">
    <property type="entry name" value="HGSNAT_cat"/>
</dbReference>
<keyword evidence="1" id="KW-1133">Transmembrane helix</keyword>
<name>X1C2E7_9ZZZZ</name>
<feature type="transmembrane region" description="Helical" evidence="1">
    <location>
        <begin position="225"/>
        <end position="246"/>
    </location>
</feature>
<feature type="transmembrane region" description="Helical" evidence="1">
    <location>
        <begin position="301"/>
        <end position="324"/>
    </location>
</feature>
<feature type="domain" description="Heparan-alpha-glucosaminide N-acetyltransferase catalytic" evidence="2">
    <location>
        <begin position="3"/>
        <end position="226"/>
    </location>
</feature>
<feature type="transmembrane region" description="Helical" evidence="1">
    <location>
        <begin position="34"/>
        <end position="64"/>
    </location>
</feature>
<feature type="transmembrane region" description="Helical" evidence="1">
    <location>
        <begin position="138"/>
        <end position="155"/>
    </location>
</feature>
<evidence type="ECO:0000313" key="3">
    <source>
        <dbReference type="EMBL" id="GAG87517.1"/>
    </source>
</evidence>
<dbReference type="EMBL" id="BART01010293">
    <property type="protein sequence ID" value="GAG87517.1"/>
    <property type="molecule type" value="Genomic_DNA"/>
</dbReference>
<feature type="non-terminal residue" evidence="3">
    <location>
        <position position="329"/>
    </location>
</feature>
<sequence>MRRIKSVDAFRGYCIFAMIVWHTSYWWASPLHSWALILLRLTTEVIGAAGFLFVSGISSVLSIRRRMEKVKSDPNYSKQNFIREYYYRSFFFFLLAVIYNAITVIYIAGLLALWSWYILFIIGFCLLIAYPLIKLPKVVRLILAIFILIISYPVFDLLESLRYTNLFWELLYHFIFFPAHEYPILPFFTNFCLGTIVGDIFYEIYSIEEGDLRKTQIKKKIVRNFALFGTIIIIASILSNIFIFHHDITTWRTTETMGTILGVDRSVLTLMLWVIGWDLVLFSLLTYFHEFKFTPEWRHRFLFYFSYYSLTLYFLHDITAPIFWNRLDI</sequence>
<organism evidence="3">
    <name type="scientific">marine sediment metagenome</name>
    <dbReference type="NCBI Taxonomy" id="412755"/>
    <lineage>
        <taxon>unclassified sequences</taxon>
        <taxon>metagenomes</taxon>
        <taxon>ecological metagenomes</taxon>
    </lineage>
</organism>
<protein>
    <recommendedName>
        <fullName evidence="2">Heparan-alpha-glucosaminide N-acetyltransferase catalytic domain-containing protein</fullName>
    </recommendedName>
</protein>
<proteinExistence type="predicted"/>
<reference evidence="3" key="1">
    <citation type="journal article" date="2014" name="Front. Microbiol.">
        <title>High frequency of phylogenetically diverse reductive dehalogenase-homologous genes in deep subseafloor sedimentary metagenomes.</title>
        <authorList>
            <person name="Kawai M."/>
            <person name="Futagami T."/>
            <person name="Toyoda A."/>
            <person name="Takaki Y."/>
            <person name="Nishi S."/>
            <person name="Hori S."/>
            <person name="Arai W."/>
            <person name="Tsubouchi T."/>
            <person name="Morono Y."/>
            <person name="Uchiyama I."/>
            <person name="Ito T."/>
            <person name="Fujiyama A."/>
            <person name="Inagaki F."/>
            <person name="Takami H."/>
        </authorList>
    </citation>
    <scope>NUCLEOTIDE SEQUENCE</scope>
    <source>
        <strain evidence="3">Expedition CK06-06</strain>
    </source>
</reference>
<gene>
    <name evidence="3" type="ORF">S01H4_22449</name>
</gene>